<dbReference type="Proteomes" id="UP001489719">
    <property type="component" value="Unassembled WGS sequence"/>
</dbReference>
<evidence type="ECO:0000313" key="2">
    <source>
        <dbReference type="Proteomes" id="UP001489719"/>
    </source>
</evidence>
<proteinExistence type="predicted"/>
<dbReference type="EMBL" id="MU970040">
    <property type="protein sequence ID" value="KAK9325511.1"/>
    <property type="molecule type" value="Genomic_DNA"/>
</dbReference>
<name>A0ACC3TX43_9ASCO</name>
<keyword evidence="2" id="KW-1185">Reference proteome</keyword>
<protein>
    <submittedName>
        <fullName evidence="1">RNA polymerase II-associated</fullName>
    </submittedName>
</protein>
<sequence>MSRGVRQDYIARIRYQNSLPPPPCPPKLLDVPSPLSSFTSAGFLSALVQQQPLNIDIDAEMGMPLDMTVISGVFDKGDESKLYPDRNPPPMHPKDRLLLRDPSSLGGALKSQPGVSFLRRTEYISTDAVKQARSSRAAAAAAAAAAKAAELNDPRKQLASIEETFTQAAEDLKDFVHPTKKGLTVEDSFEVVPDVELFDLTYLLMKMAGSAPGVSGKDETSDPRYDVAVVRPMGTDTRTFMSFFLADKDTAEKFKHKISLSKSEDAEERRLERLRNASPMDEDSSLSQDEYGDEGEVYRFVHTRDYEISSQDTDEITLTFDEESGKAYFRPVGRRVVLKRRRQIQDNRHQKQDPDITNDIAAIEIAFRALTGEEKVDRDSIRKQQYGYLAE</sequence>
<gene>
    <name evidence="1" type="ORF">V1517DRAFT_343392</name>
</gene>
<accession>A0ACC3TX43</accession>
<evidence type="ECO:0000313" key="1">
    <source>
        <dbReference type="EMBL" id="KAK9325511.1"/>
    </source>
</evidence>
<comment type="caution">
    <text evidence="1">The sequence shown here is derived from an EMBL/GenBank/DDBJ whole genome shotgun (WGS) entry which is preliminary data.</text>
</comment>
<organism evidence="1 2">
    <name type="scientific">Lipomyces orientalis</name>
    <dbReference type="NCBI Taxonomy" id="1233043"/>
    <lineage>
        <taxon>Eukaryota</taxon>
        <taxon>Fungi</taxon>
        <taxon>Dikarya</taxon>
        <taxon>Ascomycota</taxon>
        <taxon>Saccharomycotina</taxon>
        <taxon>Lipomycetes</taxon>
        <taxon>Lipomycetales</taxon>
        <taxon>Lipomycetaceae</taxon>
        <taxon>Lipomyces</taxon>
    </lineage>
</organism>
<reference evidence="2" key="1">
    <citation type="journal article" date="2024" name="Front. Bioeng. Biotechnol.">
        <title>Genome-scale model development and genomic sequencing of the oleaginous clade Lipomyces.</title>
        <authorList>
            <person name="Czajka J.J."/>
            <person name="Han Y."/>
            <person name="Kim J."/>
            <person name="Mondo S.J."/>
            <person name="Hofstad B.A."/>
            <person name="Robles A."/>
            <person name="Haridas S."/>
            <person name="Riley R."/>
            <person name="LaButti K."/>
            <person name="Pangilinan J."/>
            <person name="Andreopoulos W."/>
            <person name="Lipzen A."/>
            <person name="Yan J."/>
            <person name="Wang M."/>
            <person name="Ng V."/>
            <person name="Grigoriev I.V."/>
            <person name="Spatafora J.W."/>
            <person name="Magnuson J.K."/>
            <person name="Baker S.E."/>
            <person name="Pomraning K.R."/>
        </authorList>
    </citation>
    <scope>NUCLEOTIDE SEQUENCE [LARGE SCALE GENOMIC DNA]</scope>
    <source>
        <strain evidence="2">CBS 10300</strain>
    </source>
</reference>